<reference evidence="7 8" key="1">
    <citation type="submission" date="2018-10" db="EMBL/GenBank/DDBJ databases">
        <title>Falsibacillus sp. genome draft.</title>
        <authorList>
            <person name="Shi S."/>
        </authorList>
    </citation>
    <scope>NUCLEOTIDE SEQUENCE [LARGE SCALE GENOMIC DNA]</scope>
    <source>
        <strain evidence="7 8">GY 10110</strain>
    </source>
</reference>
<dbReference type="AlphaFoldDB" id="A0A3L7JLV1"/>
<name>A0A3L7JLV1_9BACI</name>
<feature type="transmembrane region" description="Helical" evidence="6">
    <location>
        <begin position="6"/>
        <end position="27"/>
    </location>
</feature>
<evidence type="ECO:0000256" key="6">
    <source>
        <dbReference type="SAM" id="Phobius"/>
    </source>
</evidence>
<feature type="transmembrane region" description="Helical" evidence="6">
    <location>
        <begin position="71"/>
        <end position="89"/>
    </location>
</feature>
<keyword evidence="2" id="KW-1003">Cell membrane</keyword>
<dbReference type="GO" id="GO:0015171">
    <property type="term" value="F:amino acid transmembrane transporter activity"/>
    <property type="evidence" value="ECO:0007669"/>
    <property type="project" value="TreeGrafter"/>
</dbReference>
<dbReference type="EMBL" id="RCVZ01000020">
    <property type="protein sequence ID" value="RLQ91797.1"/>
    <property type="molecule type" value="Genomic_DNA"/>
</dbReference>
<feature type="transmembrane region" description="Helical" evidence="6">
    <location>
        <begin position="39"/>
        <end position="59"/>
    </location>
</feature>
<evidence type="ECO:0000313" key="7">
    <source>
        <dbReference type="EMBL" id="RLQ91797.1"/>
    </source>
</evidence>
<accession>A0A3L7JLV1</accession>
<evidence type="ECO:0000256" key="5">
    <source>
        <dbReference type="ARBA" id="ARBA00023136"/>
    </source>
</evidence>
<protein>
    <submittedName>
        <fullName evidence="7">Lysine transporter LysE</fullName>
    </submittedName>
</protein>
<evidence type="ECO:0000256" key="2">
    <source>
        <dbReference type="ARBA" id="ARBA00022475"/>
    </source>
</evidence>
<evidence type="ECO:0000313" key="8">
    <source>
        <dbReference type="Proteomes" id="UP000276770"/>
    </source>
</evidence>
<dbReference type="PANTHER" id="PTHR30086:SF20">
    <property type="entry name" value="ARGININE EXPORTER PROTEIN ARGO-RELATED"/>
    <property type="match status" value="1"/>
</dbReference>
<dbReference type="GO" id="GO:0033228">
    <property type="term" value="P:cysteine export across plasma membrane"/>
    <property type="evidence" value="ECO:0007669"/>
    <property type="project" value="TreeGrafter"/>
</dbReference>
<sequence>MPFLSFMLYVFVTSFTPGPNNIMAMLFANKSGLKKTIRFCLGVSAGFFVIMLLSSYFNLLLKNSIPKIENFMTVLGSIYMLYLAVKIISSKSTESDVNGKKHNNFLTGMLLQFINPKGILYGITVISTFILPYHTSNASLLLFSLGLASVGFMSTFCWSLFGSMFQKFLSNYRSQFNIVMALLLVYSAVSILVH</sequence>
<gene>
    <name evidence="7" type="ORF">D9X91_20305</name>
</gene>
<dbReference type="OrthoDB" id="198428at2"/>
<keyword evidence="8" id="KW-1185">Reference proteome</keyword>
<evidence type="ECO:0000256" key="1">
    <source>
        <dbReference type="ARBA" id="ARBA00004651"/>
    </source>
</evidence>
<dbReference type="RefSeq" id="WP_121682482.1">
    <property type="nucleotide sequence ID" value="NZ_RCVZ01000020.1"/>
</dbReference>
<keyword evidence="3 6" id="KW-0812">Transmembrane</keyword>
<evidence type="ECO:0000256" key="3">
    <source>
        <dbReference type="ARBA" id="ARBA00022692"/>
    </source>
</evidence>
<dbReference type="Pfam" id="PF01810">
    <property type="entry name" value="LysE"/>
    <property type="match status" value="1"/>
</dbReference>
<dbReference type="GO" id="GO:0005886">
    <property type="term" value="C:plasma membrane"/>
    <property type="evidence" value="ECO:0007669"/>
    <property type="project" value="UniProtKB-SubCell"/>
</dbReference>
<dbReference type="PANTHER" id="PTHR30086">
    <property type="entry name" value="ARGININE EXPORTER PROTEIN ARGO"/>
    <property type="match status" value="1"/>
</dbReference>
<feature type="transmembrane region" description="Helical" evidence="6">
    <location>
        <begin position="140"/>
        <end position="164"/>
    </location>
</feature>
<keyword evidence="4 6" id="KW-1133">Transmembrane helix</keyword>
<comment type="caution">
    <text evidence="7">The sequence shown here is derived from an EMBL/GenBank/DDBJ whole genome shotgun (WGS) entry which is preliminary data.</text>
</comment>
<dbReference type="InterPro" id="IPR001123">
    <property type="entry name" value="LeuE-type"/>
</dbReference>
<keyword evidence="5 6" id="KW-0472">Membrane</keyword>
<organism evidence="7 8">
    <name type="scientific">Falsibacillus albus</name>
    <dbReference type="NCBI Taxonomy" id="2478915"/>
    <lineage>
        <taxon>Bacteria</taxon>
        <taxon>Bacillati</taxon>
        <taxon>Bacillota</taxon>
        <taxon>Bacilli</taxon>
        <taxon>Bacillales</taxon>
        <taxon>Bacillaceae</taxon>
        <taxon>Falsibacillus</taxon>
    </lineage>
</organism>
<feature type="transmembrane region" description="Helical" evidence="6">
    <location>
        <begin position="110"/>
        <end position="134"/>
    </location>
</feature>
<comment type="subcellular location">
    <subcellularLocation>
        <location evidence="1">Cell membrane</location>
        <topology evidence="1">Multi-pass membrane protein</topology>
    </subcellularLocation>
</comment>
<feature type="transmembrane region" description="Helical" evidence="6">
    <location>
        <begin position="176"/>
        <end position="193"/>
    </location>
</feature>
<dbReference type="Proteomes" id="UP000276770">
    <property type="component" value="Unassembled WGS sequence"/>
</dbReference>
<proteinExistence type="predicted"/>
<evidence type="ECO:0000256" key="4">
    <source>
        <dbReference type="ARBA" id="ARBA00022989"/>
    </source>
</evidence>